<reference evidence="8" key="1">
    <citation type="submission" date="2018-05" db="EMBL/GenBank/DDBJ databases">
        <authorList>
            <person name="Datahose"/>
        </authorList>
    </citation>
    <scope>NUCLEOTIDE SEQUENCE</scope>
</reference>
<keyword evidence="5" id="KW-0653">Protein transport</keyword>
<reference evidence="8" key="3">
    <citation type="submission" date="2025-09" db="UniProtKB">
        <authorList>
            <consortium name="Ensembl"/>
        </authorList>
    </citation>
    <scope>IDENTIFICATION</scope>
</reference>
<name>A0AAX7TV85_ASTCA</name>
<dbReference type="Pfam" id="PF20669">
    <property type="entry name" value="Exo70_N"/>
    <property type="match status" value="1"/>
</dbReference>
<dbReference type="Gene3D" id="1.20.1280.170">
    <property type="entry name" value="Exocyst complex component Exo70"/>
    <property type="match status" value="3"/>
</dbReference>
<dbReference type="PANTHER" id="PTHR12542">
    <property type="entry name" value="EXOCYST COMPLEX PROTEIN EXO70"/>
    <property type="match status" value="1"/>
</dbReference>
<dbReference type="Pfam" id="PF03081">
    <property type="entry name" value="Exo70_C"/>
    <property type="match status" value="2"/>
</dbReference>
<proteinExistence type="inferred from homology"/>
<organism evidence="8 9">
    <name type="scientific">Astatotilapia calliptera</name>
    <name type="common">Eastern happy</name>
    <name type="synonym">Chromis callipterus</name>
    <dbReference type="NCBI Taxonomy" id="8154"/>
    <lineage>
        <taxon>Eukaryota</taxon>
        <taxon>Metazoa</taxon>
        <taxon>Chordata</taxon>
        <taxon>Craniata</taxon>
        <taxon>Vertebrata</taxon>
        <taxon>Euteleostomi</taxon>
        <taxon>Actinopterygii</taxon>
        <taxon>Neopterygii</taxon>
        <taxon>Teleostei</taxon>
        <taxon>Neoteleostei</taxon>
        <taxon>Acanthomorphata</taxon>
        <taxon>Ovalentaria</taxon>
        <taxon>Cichlomorphae</taxon>
        <taxon>Cichliformes</taxon>
        <taxon>Cichlidae</taxon>
        <taxon>African cichlids</taxon>
        <taxon>Pseudocrenilabrinae</taxon>
        <taxon>Haplochromini</taxon>
        <taxon>Astatotilapia</taxon>
    </lineage>
</organism>
<dbReference type="GO" id="GO:0006887">
    <property type="term" value="P:exocytosis"/>
    <property type="evidence" value="ECO:0007669"/>
    <property type="project" value="UniProtKB-KW"/>
</dbReference>
<dbReference type="InterPro" id="IPR016159">
    <property type="entry name" value="Cullin_repeat-like_dom_sf"/>
</dbReference>
<feature type="domain" description="Exocyst complex subunit Exo70 C-terminal" evidence="7">
    <location>
        <begin position="556"/>
        <end position="644"/>
    </location>
</feature>
<dbReference type="InterPro" id="IPR004140">
    <property type="entry name" value="Exo70"/>
</dbReference>
<feature type="coiled-coil region" evidence="6">
    <location>
        <begin position="4"/>
        <end position="38"/>
    </location>
</feature>
<dbReference type="GO" id="GO:0005546">
    <property type="term" value="F:phosphatidylinositol-4,5-bisphosphate binding"/>
    <property type="evidence" value="ECO:0007669"/>
    <property type="project" value="InterPro"/>
</dbReference>
<dbReference type="GO" id="GO:0015031">
    <property type="term" value="P:protein transport"/>
    <property type="evidence" value="ECO:0007669"/>
    <property type="project" value="UniProtKB-KW"/>
</dbReference>
<evidence type="ECO:0000313" key="9">
    <source>
        <dbReference type="Proteomes" id="UP000265100"/>
    </source>
</evidence>
<protein>
    <recommendedName>
        <fullName evidence="4 5">Exocyst complex component 7</fullName>
    </recommendedName>
    <alternativeName>
        <fullName evidence="5">Exocyst complex component Exo70</fullName>
    </alternativeName>
</protein>
<evidence type="ECO:0000256" key="3">
    <source>
        <dbReference type="ARBA" id="ARBA00022483"/>
    </source>
</evidence>
<dbReference type="AlphaFoldDB" id="A0AAX7TV85"/>
<evidence type="ECO:0000256" key="4">
    <source>
        <dbReference type="ARBA" id="ARBA00026169"/>
    </source>
</evidence>
<evidence type="ECO:0000256" key="1">
    <source>
        <dbReference type="ARBA" id="ARBA00006756"/>
    </source>
</evidence>
<evidence type="ECO:0000313" key="8">
    <source>
        <dbReference type="Ensembl" id="ENSACLP00000060899.1"/>
    </source>
</evidence>
<dbReference type="InterPro" id="IPR046364">
    <property type="entry name" value="Exo70_C"/>
</dbReference>
<gene>
    <name evidence="8" type="primary">EXOC7</name>
</gene>
<keyword evidence="6" id="KW-0175">Coiled coil</keyword>
<keyword evidence="9" id="KW-1185">Reference proteome</keyword>
<dbReference type="GO" id="GO:0000145">
    <property type="term" value="C:exocyst"/>
    <property type="evidence" value="ECO:0007669"/>
    <property type="project" value="InterPro"/>
</dbReference>
<dbReference type="Proteomes" id="UP000265100">
    <property type="component" value="Chromosome 8"/>
</dbReference>
<dbReference type="GeneTree" id="ENSGT00390000003595"/>
<keyword evidence="2 5" id="KW-0813">Transport</keyword>
<dbReference type="Ensembl" id="ENSACLT00000044274.1">
    <property type="protein sequence ID" value="ENSACLP00000060899.1"/>
    <property type="gene ID" value="ENSACLG00000021230.2"/>
</dbReference>
<evidence type="ECO:0000259" key="7">
    <source>
        <dbReference type="Pfam" id="PF03081"/>
    </source>
</evidence>
<sequence length="651" mass="74226">MIPTEDASARKREIEEKLKQEQETLSFIRENLEKSDQLTKNMVSILSSFESRLMQLENSIIPVHKQTENLQRLQENVDKTLSCMDHVISYYHVAKDTDRIIREGPTGRLDEYLACIARIQKAVEYFQDNNPDSPELNTVKARFEKGKELLEGEFRSLLTRYSKPVPPILILDAISVDEELEVQEDVMLEHLPEAVLQDIICIAGWLVEYGRNQDFMNVYFQIRSNQLDRSIKGLKEHFRKNSASSGVLYSPAVQTKRKDTPTKKAPKRPGTIRKAQNLLKQYSQHGLDGKKGGSNLTPLEGKDDVLDIEIDSYIHCISAFVKLAQSEYLLLAEIIPEHHQKKTFDSLIQEALDNLMLEGENIVAAARRAIMRHDYSAVLTIFPILRHLKMNKSEFDTTLQGTAASTKNKLPTLITSMETIGAKALEEFADSIKNDPDKEYNMPKDGTVHELTSNAILFLQQLLDFHETAGAMLASQGAATTTQALASRYSATSYTSDFNKRLLSSYICKVLGNLQLNLLSKSKVYEDSALTLVLPLVCFVQLELLAYTHVCFVFLQLKDKERQVVKDKFKGFNDGLEELCKIQKGWAIPDKEQRDLIRHNQKKVVSDAYRAFLQRSETCANISFTKNPEKYHKYRPEEVEEMIEKLFDTSA</sequence>
<reference evidence="8" key="2">
    <citation type="submission" date="2025-08" db="UniProtKB">
        <authorList>
            <consortium name="Ensembl"/>
        </authorList>
    </citation>
    <scope>IDENTIFICATION</scope>
</reference>
<keyword evidence="3 5" id="KW-0268">Exocytosis</keyword>
<accession>A0AAX7TV85</accession>
<evidence type="ECO:0000256" key="6">
    <source>
        <dbReference type="SAM" id="Coils"/>
    </source>
</evidence>
<feature type="domain" description="Exocyst complex subunit Exo70 C-terminal" evidence="7">
    <location>
        <begin position="314"/>
        <end position="531"/>
    </location>
</feature>
<evidence type="ECO:0000256" key="5">
    <source>
        <dbReference type="RuleBase" id="RU365026"/>
    </source>
</evidence>
<comment type="function">
    <text evidence="5">Component of the exocyst complex involved in the docking of exocytic vesicles with fusion sites on the plasma membrane.</text>
</comment>
<dbReference type="SUPFAM" id="SSF74788">
    <property type="entry name" value="Cullin repeat-like"/>
    <property type="match status" value="1"/>
</dbReference>
<dbReference type="PANTHER" id="PTHR12542:SF41">
    <property type="entry name" value="EXOCYST COMPLEX COMPONENT 7"/>
    <property type="match status" value="1"/>
</dbReference>
<comment type="similarity">
    <text evidence="1 5">Belongs to the EXO70 family.</text>
</comment>
<evidence type="ECO:0000256" key="2">
    <source>
        <dbReference type="ARBA" id="ARBA00022448"/>
    </source>
</evidence>